<evidence type="ECO:0000259" key="9">
    <source>
        <dbReference type="PROSITE" id="PS50929"/>
    </source>
</evidence>
<keyword evidence="11" id="KW-1185">Reference proteome</keyword>
<gene>
    <name evidence="10" type="ORF">KTH90_11285</name>
</gene>
<feature type="transmembrane region" description="Helical" evidence="7">
    <location>
        <begin position="274"/>
        <end position="292"/>
    </location>
</feature>
<sequence length="600" mass="65281">MFEKVLSYTGSYKKYTYAAAALMLLGVAASVLPFLFIYQIIEPLLDAGHPALAAGDLIWRVAAIAMCGVLYAVLYVKGLGLSHESAYHTLKNIRVSLQGKLEPQPLGTIQGHGSGALKQMFIDDIESVELLLAHALPEGIANLAVPVFIYIAMFLVDWKLALLSLCSLPLGLLATGAMYIGGMSKMGQYFESGQKMNNTIVEYINGMEVVKVFNRDGESYKRFETDVKNYRDFTLDWYKASWPWMALYTTVLPCAAMAALPLGAFFVIQGYSTLADLVLILCMGFGIGAPLIKAVSFMSTMPQLNYKISALEEMMSAPPLRQSARSFEGRDHSISFQNVRFTYKANSGAAGIQDPLEGKQDEVLHGVSLEIPEGGLTALVGESGSGKSTLAKLLVHFYDVDSGSIRLGGQDLCDMSVEALNNEISYVAQEQFLFNMSLLENIRLGRPDASDEEVMAAAIKAQCSEFLARLPLGLYSMAGDSGKMLSGGERQRISLARAILKNAPVVVLDEATAFMDPENEEKMNQAIAEVIREKTVIVIAHRLHSIVNADQICVLAEGRVAACGTHKELLAQSSDYQRLWAAAEGSAQWKVTAEKGGKTL</sequence>
<dbReference type="Pfam" id="PF00664">
    <property type="entry name" value="ABC_membrane"/>
    <property type="match status" value="1"/>
</dbReference>
<name>A0ABS6K7X9_9FIRM</name>
<evidence type="ECO:0000256" key="6">
    <source>
        <dbReference type="ARBA" id="ARBA00023136"/>
    </source>
</evidence>
<dbReference type="Gene3D" id="3.40.50.300">
    <property type="entry name" value="P-loop containing nucleotide triphosphate hydrolases"/>
    <property type="match status" value="1"/>
</dbReference>
<dbReference type="SMART" id="SM00382">
    <property type="entry name" value="AAA"/>
    <property type="match status" value="1"/>
</dbReference>
<dbReference type="RefSeq" id="WP_158352514.1">
    <property type="nucleotide sequence ID" value="NZ_JAHQCX010000006.1"/>
</dbReference>
<dbReference type="GO" id="GO:0005524">
    <property type="term" value="F:ATP binding"/>
    <property type="evidence" value="ECO:0007669"/>
    <property type="project" value="UniProtKB-KW"/>
</dbReference>
<dbReference type="SUPFAM" id="SSF52540">
    <property type="entry name" value="P-loop containing nucleoside triphosphate hydrolases"/>
    <property type="match status" value="1"/>
</dbReference>
<keyword evidence="6 7" id="KW-0472">Membrane</keyword>
<dbReference type="InterPro" id="IPR011527">
    <property type="entry name" value="ABC1_TM_dom"/>
</dbReference>
<dbReference type="SUPFAM" id="SSF90123">
    <property type="entry name" value="ABC transporter transmembrane region"/>
    <property type="match status" value="1"/>
</dbReference>
<dbReference type="EMBL" id="JAHQCX010000006">
    <property type="protein sequence ID" value="MBU9726598.1"/>
    <property type="molecule type" value="Genomic_DNA"/>
</dbReference>
<keyword evidence="3" id="KW-0547">Nucleotide-binding</keyword>
<dbReference type="Pfam" id="PF00005">
    <property type="entry name" value="ABC_tran"/>
    <property type="match status" value="1"/>
</dbReference>
<proteinExistence type="predicted"/>
<feature type="transmembrane region" description="Helical" evidence="7">
    <location>
        <begin position="57"/>
        <end position="76"/>
    </location>
</feature>
<dbReference type="Proteomes" id="UP001314681">
    <property type="component" value="Unassembled WGS sequence"/>
</dbReference>
<evidence type="ECO:0000256" key="7">
    <source>
        <dbReference type="SAM" id="Phobius"/>
    </source>
</evidence>
<evidence type="ECO:0000256" key="2">
    <source>
        <dbReference type="ARBA" id="ARBA00022692"/>
    </source>
</evidence>
<protein>
    <submittedName>
        <fullName evidence="10">ABC transporter ATP-binding protein/permease</fullName>
    </submittedName>
</protein>
<feature type="domain" description="ABC transporter" evidence="8">
    <location>
        <begin position="334"/>
        <end position="582"/>
    </location>
</feature>
<feature type="transmembrane region" description="Helical" evidence="7">
    <location>
        <begin position="245"/>
        <end position="268"/>
    </location>
</feature>
<feature type="transmembrane region" description="Helical" evidence="7">
    <location>
        <begin position="15"/>
        <end position="37"/>
    </location>
</feature>
<dbReference type="CDD" id="cd07346">
    <property type="entry name" value="ABC_6TM_exporters"/>
    <property type="match status" value="1"/>
</dbReference>
<dbReference type="PROSITE" id="PS00211">
    <property type="entry name" value="ABC_TRANSPORTER_1"/>
    <property type="match status" value="1"/>
</dbReference>
<dbReference type="InterPro" id="IPR027417">
    <property type="entry name" value="P-loop_NTPase"/>
</dbReference>
<dbReference type="InterPro" id="IPR039421">
    <property type="entry name" value="Type_1_exporter"/>
</dbReference>
<dbReference type="InterPro" id="IPR017871">
    <property type="entry name" value="ABC_transporter-like_CS"/>
</dbReference>
<comment type="subcellular location">
    <subcellularLocation>
        <location evidence="1">Cell membrane</location>
        <topology evidence="1">Multi-pass membrane protein</topology>
    </subcellularLocation>
</comment>
<dbReference type="InterPro" id="IPR003593">
    <property type="entry name" value="AAA+_ATPase"/>
</dbReference>
<reference evidence="10 11" key="1">
    <citation type="submission" date="2021-06" db="EMBL/GenBank/DDBJ databases">
        <title>Description of novel taxa of the family Lachnospiraceae.</title>
        <authorList>
            <person name="Chaplin A.V."/>
            <person name="Sokolova S.R."/>
            <person name="Pikina A.P."/>
            <person name="Korzhanova M."/>
            <person name="Belova V."/>
            <person name="Korostin D."/>
            <person name="Efimov B.A."/>
        </authorList>
    </citation>
    <scope>NUCLEOTIDE SEQUENCE [LARGE SCALE GENOMIC DNA]</scope>
    <source>
        <strain evidence="10 11">ASD4241</strain>
    </source>
</reference>
<dbReference type="PROSITE" id="PS50893">
    <property type="entry name" value="ABC_TRANSPORTER_2"/>
    <property type="match status" value="1"/>
</dbReference>
<dbReference type="PROSITE" id="PS50929">
    <property type="entry name" value="ABC_TM1F"/>
    <property type="match status" value="1"/>
</dbReference>
<dbReference type="Gene3D" id="1.20.1560.10">
    <property type="entry name" value="ABC transporter type 1, transmembrane domain"/>
    <property type="match status" value="1"/>
</dbReference>
<evidence type="ECO:0000313" key="11">
    <source>
        <dbReference type="Proteomes" id="UP001314681"/>
    </source>
</evidence>
<evidence type="ECO:0000256" key="4">
    <source>
        <dbReference type="ARBA" id="ARBA00022840"/>
    </source>
</evidence>
<keyword evidence="4 10" id="KW-0067">ATP-binding</keyword>
<evidence type="ECO:0000256" key="3">
    <source>
        <dbReference type="ARBA" id="ARBA00022741"/>
    </source>
</evidence>
<evidence type="ECO:0000259" key="8">
    <source>
        <dbReference type="PROSITE" id="PS50893"/>
    </source>
</evidence>
<keyword evidence="2 7" id="KW-0812">Transmembrane</keyword>
<accession>A0ABS6K7X9</accession>
<dbReference type="InterPro" id="IPR003439">
    <property type="entry name" value="ABC_transporter-like_ATP-bd"/>
</dbReference>
<evidence type="ECO:0000313" key="10">
    <source>
        <dbReference type="EMBL" id="MBU9726598.1"/>
    </source>
</evidence>
<dbReference type="PANTHER" id="PTHR24221">
    <property type="entry name" value="ATP-BINDING CASSETTE SUB-FAMILY B"/>
    <property type="match status" value="1"/>
</dbReference>
<keyword evidence="5 7" id="KW-1133">Transmembrane helix</keyword>
<comment type="caution">
    <text evidence="10">The sequence shown here is derived from an EMBL/GenBank/DDBJ whole genome shotgun (WGS) entry which is preliminary data.</text>
</comment>
<dbReference type="PANTHER" id="PTHR24221:SF397">
    <property type="entry name" value="ABC TRANSPORTER, ATP-BINDING TRANSMEMBRANE PROTEIN"/>
    <property type="match status" value="1"/>
</dbReference>
<feature type="transmembrane region" description="Helical" evidence="7">
    <location>
        <begin position="162"/>
        <end position="180"/>
    </location>
</feature>
<evidence type="ECO:0000256" key="5">
    <source>
        <dbReference type="ARBA" id="ARBA00022989"/>
    </source>
</evidence>
<organism evidence="10 11">
    <name type="scientific">Diplocloster modestus</name>
    <dbReference type="NCBI Taxonomy" id="2850322"/>
    <lineage>
        <taxon>Bacteria</taxon>
        <taxon>Bacillati</taxon>
        <taxon>Bacillota</taxon>
        <taxon>Clostridia</taxon>
        <taxon>Lachnospirales</taxon>
        <taxon>Lachnospiraceae</taxon>
        <taxon>Diplocloster</taxon>
    </lineage>
</organism>
<dbReference type="InterPro" id="IPR036640">
    <property type="entry name" value="ABC1_TM_sf"/>
</dbReference>
<evidence type="ECO:0000256" key="1">
    <source>
        <dbReference type="ARBA" id="ARBA00004651"/>
    </source>
</evidence>
<feature type="domain" description="ABC transmembrane type-1" evidence="9">
    <location>
        <begin position="18"/>
        <end position="303"/>
    </location>
</feature>